<dbReference type="Proteomes" id="UP000677244">
    <property type="component" value="Unassembled WGS sequence"/>
</dbReference>
<evidence type="ECO:0000313" key="3">
    <source>
        <dbReference type="Proteomes" id="UP000677244"/>
    </source>
</evidence>
<gene>
    <name evidence="2" type="ORF">J7I42_21115</name>
</gene>
<feature type="signal peptide" evidence="1">
    <location>
        <begin position="1"/>
        <end position="17"/>
    </location>
</feature>
<feature type="chain" id="PRO_5045913618" description="DUF4369 domain-containing protein" evidence="1">
    <location>
        <begin position="18"/>
        <end position="48"/>
    </location>
</feature>
<comment type="caution">
    <text evidence="2">The sequence shown here is derived from an EMBL/GenBank/DDBJ whole genome shotgun (WGS) entry which is preliminary data.</text>
</comment>
<proteinExistence type="predicted"/>
<protein>
    <recommendedName>
        <fullName evidence="4">DUF4369 domain-containing protein</fullName>
    </recommendedName>
</protein>
<dbReference type="RefSeq" id="WP_209140856.1">
    <property type="nucleotide sequence ID" value="NZ_JAGHKO010000005.1"/>
</dbReference>
<reference evidence="2 3" key="1">
    <citation type="submission" date="2021-03" db="EMBL/GenBank/DDBJ databases">
        <title>Assistant Professor.</title>
        <authorList>
            <person name="Huq M.A."/>
        </authorList>
    </citation>
    <scope>NUCLEOTIDE SEQUENCE [LARGE SCALE GENOMIC DNA]</scope>
    <source>
        <strain evidence="2 3">MAH-29</strain>
    </source>
</reference>
<organism evidence="2 3">
    <name type="scientific">Niastella soli</name>
    <dbReference type="NCBI Taxonomy" id="2821487"/>
    <lineage>
        <taxon>Bacteria</taxon>
        <taxon>Pseudomonadati</taxon>
        <taxon>Bacteroidota</taxon>
        <taxon>Chitinophagia</taxon>
        <taxon>Chitinophagales</taxon>
        <taxon>Chitinophagaceae</taxon>
        <taxon>Niastella</taxon>
    </lineage>
</organism>
<keyword evidence="1" id="KW-0732">Signal</keyword>
<keyword evidence="3" id="KW-1185">Reference proteome</keyword>
<evidence type="ECO:0000313" key="2">
    <source>
        <dbReference type="EMBL" id="MBO9202803.1"/>
    </source>
</evidence>
<name>A0ABS3YY53_9BACT</name>
<evidence type="ECO:0000256" key="1">
    <source>
        <dbReference type="SAM" id="SignalP"/>
    </source>
</evidence>
<accession>A0ABS3YY53</accession>
<dbReference type="EMBL" id="JAGHKO010000005">
    <property type="protein sequence ID" value="MBO9202803.1"/>
    <property type="molecule type" value="Genomic_DNA"/>
</dbReference>
<sequence length="48" mass="5210">MKYYLLLLLSIPVVAKAQNDSIVFRNGNTMAGEIKSLTNGVLTVKTAL</sequence>
<evidence type="ECO:0008006" key="4">
    <source>
        <dbReference type="Google" id="ProtNLM"/>
    </source>
</evidence>